<organism evidence="1 2">
    <name type="scientific">Glomus cerebriforme</name>
    <dbReference type="NCBI Taxonomy" id="658196"/>
    <lineage>
        <taxon>Eukaryota</taxon>
        <taxon>Fungi</taxon>
        <taxon>Fungi incertae sedis</taxon>
        <taxon>Mucoromycota</taxon>
        <taxon>Glomeromycotina</taxon>
        <taxon>Glomeromycetes</taxon>
        <taxon>Glomerales</taxon>
        <taxon>Glomeraceae</taxon>
        <taxon>Glomus</taxon>
    </lineage>
</organism>
<comment type="caution">
    <text evidence="1">The sequence shown here is derived from an EMBL/GenBank/DDBJ whole genome shotgun (WGS) entry which is preliminary data.</text>
</comment>
<dbReference type="InterPro" id="IPR011335">
    <property type="entry name" value="Restrct_endonuc-II-like"/>
</dbReference>
<dbReference type="EMBL" id="QKYT01000007">
    <property type="protein sequence ID" value="RIA99180.1"/>
    <property type="molecule type" value="Genomic_DNA"/>
</dbReference>
<dbReference type="Proteomes" id="UP000265703">
    <property type="component" value="Unassembled WGS sequence"/>
</dbReference>
<dbReference type="AlphaFoldDB" id="A0A397TLP8"/>
<name>A0A397TLP8_9GLOM</name>
<evidence type="ECO:0000313" key="1">
    <source>
        <dbReference type="EMBL" id="RIA99180.1"/>
    </source>
</evidence>
<sequence>MKKKIRLPTKELDSAKDHLLALPQESEEYTGSRELILRENVSLDVYLKYRERDPDLPVLIYLDNGTIKAYELPTLPHSRASATIKVSMGAWNHANLAYGDDATLILGANSSKEPDSWVRPKNRIRPQPDAAANNLGTAYSTMIIEVGHTQNLPDLHRKVVLYFSPRTTIQIVLLVKIFKPKRNNTITLIAAKYVRISQTSLIPEQVISFGTATPHRSTINYITNTMGVPQNHFIRFGRRDPVTRNNYPACNMAGIGIYIMNIPANELFDGDITVRPFTLAMNQGFNLDLYEIQEAIVDKFNI</sequence>
<reference evidence="1 2" key="1">
    <citation type="submission" date="2018-06" db="EMBL/GenBank/DDBJ databases">
        <title>Comparative genomics reveals the genomic features of Rhizophagus irregularis, R. cerebriforme, R. diaphanum and Gigaspora rosea, and their symbiotic lifestyle signature.</title>
        <authorList>
            <person name="Morin E."/>
            <person name="San Clemente H."/>
            <person name="Chen E.C.H."/>
            <person name="De La Providencia I."/>
            <person name="Hainaut M."/>
            <person name="Kuo A."/>
            <person name="Kohler A."/>
            <person name="Murat C."/>
            <person name="Tang N."/>
            <person name="Roy S."/>
            <person name="Loubradou J."/>
            <person name="Henrissat B."/>
            <person name="Grigoriev I.V."/>
            <person name="Corradi N."/>
            <person name="Roux C."/>
            <person name="Martin F.M."/>
        </authorList>
    </citation>
    <scope>NUCLEOTIDE SEQUENCE [LARGE SCALE GENOMIC DNA]</scope>
    <source>
        <strain evidence="1 2">DAOM 227022</strain>
    </source>
</reference>
<evidence type="ECO:0000313" key="2">
    <source>
        <dbReference type="Proteomes" id="UP000265703"/>
    </source>
</evidence>
<accession>A0A397TLP8</accession>
<dbReference type="SUPFAM" id="SSF52980">
    <property type="entry name" value="Restriction endonuclease-like"/>
    <property type="match status" value="1"/>
</dbReference>
<protein>
    <submittedName>
        <fullName evidence="1">Uncharacterized protein</fullName>
    </submittedName>
</protein>
<dbReference type="GO" id="GO:0006302">
    <property type="term" value="P:double-strand break repair"/>
    <property type="evidence" value="ECO:0007669"/>
    <property type="project" value="UniProtKB-ARBA"/>
</dbReference>
<dbReference type="OrthoDB" id="2307807at2759"/>
<proteinExistence type="predicted"/>
<keyword evidence="2" id="KW-1185">Reference proteome</keyword>
<gene>
    <name evidence="1" type="ORF">C1645_731178</name>
</gene>